<feature type="domain" description="Dienelactone hydrolase" evidence="1">
    <location>
        <begin position="17"/>
        <end position="242"/>
    </location>
</feature>
<dbReference type="PANTHER" id="PTHR46623:SF10">
    <property type="entry name" value="CARBOXYMETHYLENEBUTENOLIDASE HOMOLOG"/>
    <property type="match status" value="1"/>
</dbReference>
<evidence type="ECO:0000313" key="5">
    <source>
        <dbReference type="Proteomes" id="UP000467379"/>
    </source>
</evidence>
<dbReference type="AlphaFoldDB" id="A0A7I7WCV8"/>
<dbReference type="Pfam" id="PF01738">
    <property type="entry name" value="DLH"/>
    <property type="match status" value="1"/>
</dbReference>
<dbReference type="InterPro" id="IPR029058">
    <property type="entry name" value="AB_hydrolase_fold"/>
</dbReference>
<dbReference type="Proteomes" id="UP000192441">
    <property type="component" value="Unassembled WGS sequence"/>
</dbReference>
<evidence type="ECO:0000313" key="3">
    <source>
        <dbReference type="EMBL" id="ORA36059.1"/>
    </source>
</evidence>
<reference evidence="2 5" key="2">
    <citation type="journal article" date="2019" name="Emerg. Microbes Infect.">
        <title>Comprehensive subspecies identification of 175 nontuberculous mycobacteria species based on 7547 genomic profiles.</title>
        <authorList>
            <person name="Matsumoto Y."/>
            <person name="Kinjo T."/>
            <person name="Motooka D."/>
            <person name="Nabeya D."/>
            <person name="Jung N."/>
            <person name="Uechi K."/>
            <person name="Horii T."/>
            <person name="Iida T."/>
            <person name="Fujita J."/>
            <person name="Nakamura S."/>
        </authorList>
    </citation>
    <scope>NUCLEOTIDE SEQUENCE [LARGE SCALE GENOMIC DNA]</scope>
    <source>
        <strain evidence="2 5">JCM 12687</strain>
    </source>
</reference>
<organism evidence="3 4">
    <name type="scientific">Mycobacterium branderi</name>
    <dbReference type="NCBI Taxonomy" id="43348"/>
    <lineage>
        <taxon>Bacteria</taxon>
        <taxon>Bacillati</taxon>
        <taxon>Actinomycetota</taxon>
        <taxon>Actinomycetes</taxon>
        <taxon>Mycobacteriales</taxon>
        <taxon>Mycobacteriaceae</taxon>
        <taxon>Mycobacterium</taxon>
    </lineage>
</organism>
<name>A0A7I7WCV8_9MYCO</name>
<dbReference type="SUPFAM" id="SSF53474">
    <property type="entry name" value="alpha/beta-Hydrolases"/>
    <property type="match status" value="1"/>
</dbReference>
<dbReference type="InterPro" id="IPR051049">
    <property type="entry name" value="Dienelactone_hydrolase-like"/>
</dbReference>
<dbReference type="Gene3D" id="3.40.50.1820">
    <property type="entry name" value="alpha/beta hydrolase"/>
    <property type="match status" value="1"/>
</dbReference>
<gene>
    <name evidence="3" type="ORF">BST20_15955</name>
    <name evidence="2" type="ORF">MBRA_45860</name>
</gene>
<dbReference type="OrthoDB" id="9787933at2"/>
<dbReference type="RefSeq" id="WP_083132379.1">
    <property type="nucleotide sequence ID" value="NZ_AP022606.1"/>
</dbReference>
<keyword evidence="5" id="KW-1185">Reference proteome</keyword>
<dbReference type="Proteomes" id="UP000467379">
    <property type="component" value="Chromosome"/>
</dbReference>
<dbReference type="InterPro" id="IPR002925">
    <property type="entry name" value="Dienelactn_hydro"/>
</dbReference>
<dbReference type="PANTHER" id="PTHR46623">
    <property type="entry name" value="CARBOXYMETHYLENEBUTENOLIDASE-RELATED"/>
    <property type="match status" value="1"/>
</dbReference>
<protein>
    <submittedName>
        <fullName evidence="3">Dienelactone hydrolase</fullName>
    </submittedName>
</protein>
<accession>A0A7I7WCV8</accession>
<reference evidence="3 4" key="1">
    <citation type="submission" date="2016-12" db="EMBL/GenBank/DDBJ databases">
        <title>The new phylogeny of genus Mycobacterium.</title>
        <authorList>
            <person name="Tortoli E."/>
            <person name="Trovato A."/>
            <person name="Cirillo D.M."/>
        </authorList>
    </citation>
    <scope>NUCLEOTIDE SEQUENCE [LARGE SCALE GENOMIC DNA]</scope>
    <source>
        <strain evidence="3 4">DSM 44624</strain>
    </source>
</reference>
<proteinExistence type="predicted"/>
<dbReference type="GO" id="GO:0016787">
    <property type="term" value="F:hydrolase activity"/>
    <property type="evidence" value="ECO:0007669"/>
    <property type="project" value="UniProtKB-KW"/>
</dbReference>
<sequence length="244" mass="26278">MPNITDTVTTADGDCTVRLYTPDGEGPWPGVVMYPDAGGVRDTFYEMAAKLAGFGYAVLLPDVYYRSGDWQPFDMSTAFSDPKERQRLFSMIGTVTPLKMAIDAEAFFDYLADRPEVKGERFGVCGYCMGGRTSVVVAGRQPGRVAAAASFHGGGLVTDSADSPHLLADKIQAAIYVAGAQNDGSFTAEHAEQLDKALTAAGVEHTIETYPAEHGFAVPDNPPYDADAAERHWTAMREFFGAKL</sequence>
<evidence type="ECO:0000313" key="4">
    <source>
        <dbReference type="Proteomes" id="UP000192441"/>
    </source>
</evidence>
<dbReference type="EMBL" id="AP022606">
    <property type="protein sequence ID" value="BBZ14391.1"/>
    <property type="molecule type" value="Genomic_DNA"/>
</dbReference>
<evidence type="ECO:0000259" key="1">
    <source>
        <dbReference type="Pfam" id="PF01738"/>
    </source>
</evidence>
<evidence type="ECO:0000313" key="2">
    <source>
        <dbReference type="EMBL" id="BBZ14391.1"/>
    </source>
</evidence>
<dbReference type="EMBL" id="MVHM01000010">
    <property type="protein sequence ID" value="ORA36059.1"/>
    <property type="molecule type" value="Genomic_DNA"/>
</dbReference>
<reference evidence="2" key="3">
    <citation type="submission" date="2020-02" db="EMBL/GenBank/DDBJ databases">
        <authorList>
            <person name="Matsumoto Y."/>
            <person name="Motooka D."/>
            <person name="Nakamura S."/>
        </authorList>
    </citation>
    <scope>NUCLEOTIDE SEQUENCE</scope>
    <source>
        <strain evidence="2">JCM 12687</strain>
    </source>
</reference>
<keyword evidence="3" id="KW-0378">Hydrolase</keyword>